<reference evidence="2" key="1">
    <citation type="submission" date="2022-11" db="UniProtKB">
        <authorList>
            <consortium name="WormBaseParasite"/>
        </authorList>
    </citation>
    <scope>IDENTIFICATION</scope>
</reference>
<protein>
    <submittedName>
        <fullName evidence="2">FACT complex subunit SSRP1</fullName>
    </submittedName>
</protein>
<dbReference type="WBParaSite" id="PS1159_v2.g3297.t1">
    <property type="protein sequence ID" value="PS1159_v2.g3297.t1"/>
    <property type="gene ID" value="PS1159_v2.g3297"/>
</dbReference>
<evidence type="ECO:0000313" key="1">
    <source>
        <dbReference type="Proteomes" id="UP000887580"/>
    </source>
</evidence>
<sequence length="200" mass="22164">PMDKGFMYVPKPPIYIRHEEIANVNFARSDISTKTFDLEITTKGGTSFVFSSVAKDDFDPLLHFCKEKKLPVQNAKTLAKASKGGFAGLDDDVDPYKERLKSEAAAADSDESDSDEEDEDFDVEMEERKKRQKGDDDSDATDGTEPDEEYDTGSAEELDSDEKSKKPSPKKKDKKEKSAPASSSRKKAAGKKQKDPNAPK</sequence>
<organism evidence="1 2">
    <name type="scientific">Panagrolaimus sp. PS1159</name>
    <dbReference type="NCBI Taxonomy" id="55785"/>
    <lineage>
        <taxon>Eukaryota</taxon>
        <taxon>Metazoa</taxon>
        <taxon>Ecdysozoa</taxon>
        <taxon>Nematoda</taxon>
        <taxon>Chromadorea</taxon>
        <taxon>Rhabditida</taxon>
        <taxon>Tylenchina</taxon>
        <taxon>Panagrolaimomorpha</taxon>
        <taxon>Panagrolaimoidea</taxon>
        <taxon>Panagrolaimidae</taxon>
        <taxon>Panagrolaimus</taxon>
    </lineage>
</organism>
<evidence type="ECO:0000313" key="2">
    <source>
        <dbReference type="WBParaSite" id="PS1159_v2.g3297.t1"/>
    </source>
</evidence>
<name>A0AC35GCD6_9BILA</name>
<proteinExistence type="predicted"/>
<dbReference type="Proteomes" id="UP000887580">
    <property type="component" value="Unplaced"/>
</dbReference>
<accession>A0AC35GCD6</accession>